<keyword evidence="3 6" id="KW-0812">Transmembrane</keyword>
<dbReference type="InterPro" id="IPR047218">
    <property type="entry name" value="YocR/YhdH-like"/>
</dbReference>
<evidence type="ECO:0000256" key="1">
    <source>
        <dbReference type="ARBA" id="ARBA00004141"/>
    </source>
</evidence>
<keyword evidence="2 6" id="KW-0813">Transport</keyword>
<dbReference type="Proteomes" id="UP000184423">
    <property type="component" value="Unassembled WGS sequence"/>
</dbReference>
<dbReference type="PROSITE" id="PS00610">
    <property type="entry name" value="NA_NEUROTRAN_SYMP_1"/>
    <property type="match status" value="1"/>
</dbReference>
<organism evidence="8 9">
    <name type="scientific">Caloramator proteoclasticus DSM 10124</name>
    <dbReference type="NCBI Taxonomy" id="1121262"/>
    <lineage>
        <taxon>Bacteria</taxon>
        <taxon>Bacillati</taxon>
        <taxon>Bacillota</taxon>
        <taxon>Clostridia</taxon>
        <taxon>Eubacteriales</taxon>
        <taxon>Clostridiaceae</taxon>
        <taxon>Caloramator</taxon>
    </lineage>
</organism>
<accession>A0A1M5BVA3</accession>
<dbReference type="NCBIfam" id="NF037979">
    <property type="entry name" value="Na_transp"/>
    <property type="match status" value="1"/>
</dbReference>
<dbReference type="PANTHER" id="PTHR42948">
    <property type="entry name" value="TRANSPORTER"/>
    <property type="match status" value="1"/>
</dbReference>
<feature type="transmembrane region" description="Helical" evidence="7">
    <location>
        <begin position="12"/>
        <end position="32"/>
    </location>
</feature>
<proteinExistence type="inferred from homology"/>
<feature type="transmembrane region" description="Helical" evidence="7">
    <location>
        <begin position="380"/>
        <end position="405"/>
    </location>
</feature>
<feature type="transmembrane region" description="Helical" evidence="7">
    <location>
        <begin position="44"/>
        <end position="67"/>
    </location>
</feature>
<comment type="subcellular location">
    <subcellularLocation>
        <location evidence="1">Membrane</location>
        <topology evidence="1">Multi-pass membrane protein</topology>
    </subcellularLocation>
</comment>
<dbReference type="PANTHER" id="PTHR42948:SF1">
    <property type="entry name" value="TRANSPORTER"/>
    <property type="match status" value="1"/>
</dbReference>
<feature type="transmembrane region" description="Helical" evidence="7">
    <location>
        <begin position="175"/>
        <end position="194"/>
    </location>
</feature>
<evidence type="ECO:0000256" key="5">
    <source>
        <dbReference type="ARBA" id="ARBA00023136"/>
    </source>
</evidence>
<evidence type="ECO:0000256" key="4">
    <source>
        <dbReference type="ARBA" id="ARBA00022989"/>
    </source>
</evidence>
<comment type="similarity">
    <text evidence="6">Belongs to the sodium:neurotransmitter symporter (SNF) (TC 2.A.22) family.</text>
</comment>
<feature type="transmembrane region" description="Helical" evidence="7">
    <location>
        <begin position="425"/>
        <end position="446"/>
    </location>
</feature>
<dbReference type="PRINTS" id="PR00176">
    <property type="entry name" value="NANEUSMPORT"/>
</dbReference>
<dbReference type="GO" id="GO:0015293">
    <property type="term" value="F:symporter activity"/>
    <property type="evidence" value="ECO:0007669"/>
    <property type="project" value="UniProtKB-KW"/>
</dbReference>
<dbReference type="InterPro" id="IPR037272">
    <property type="entry name" value="SNS_sf"/>
</dbReference>
<dbReference type="RefSeq" id="WP_073250280.1">
    <property type="nucleotide sequence ID" value="NZ_FQVG01000084.1"/>
</dbReference>
<feature type="transmembrane region" description="Helical" evidence="7">
    <location>
        <begin position="303"/>
        <end position="324"/>
    </location>
</feature>
<dbReference type="Pfam" id="PF00209">
    <property type="entry name" value="SNF"/>
    <property type="match status" value="2"/>
</dbReference>
<keyword evidence="5 7" id="KW-0472">Membrane</keyword>
<keyword evidence="4 7" id="KW-1133">Transmembrane helix</keyword>
<evidence type="ECO:0000256" key="3">
    <source>
        <dbReference type="ARBA" id="ARBA00022692"/>
    </source>
</evidence>
<dbReference type="GO" id="GO:0016020">
    <property type="term" value="C:membrane"/>
    <property type="evidence" value="ECO:0007669"/>
    <property type="project" value="UniProtKB-SubCell"/>
</dbReference>
<evidence type="ECO:0000256" key="2">
    <source>
        <dbReference type="ARBA" id="ARBA00022448"/>
    </source>
</evidence>
<protein>
    <recommendedName>
        <fullName evidence="6">Transporter</fullName>
    </recommendedName>
</protein>
<evidence type="ECO:0000313" key="8">
    <source>
        <dbReference type="EMBL" id="SHF46281.1"/>
    </source>
</evidence>
<feature type="transmembrane region" description="Helical" evidence="7">
    <location>
        <begin position="214"/>
        <end position="240"/>
    </location>
</feature>
<feature type="transmembrane region" description="Helical" evidence="7">
    <location>
        <begin position="88"/>
        <end position="112"/>
    </location>
</feature>
<feature type="transmembrane region" description="Helical" evidence="7">
    <location>
        <begin position="252"/>
        <end position="274"/>
    </location>
</feature>
<dbReference type="EMBL" id="FQVG01000084">
    <property type="protein sequence ID" value="SHF46281.1"/>
    <property type="molecule type" value="Genomic_DNA"/>
</dbReference>
<evidence type="ECO:0000256" key="6">
    <source>
        <dbReference type="RuleBase" id="RU003732"/>
    </source>
</evidence>
<gene>
    <name evidence="8" type="ORF">SAMN02746091_02582</name>
</gene>
<reference evidence="9" key="1">
    <citation type="submission" date="2016-11" db="EMBL/GenBank/DDBJ databases">
        <authorList>
            <person name="Varghese N."/>
            <person name="Submissions S."/>
        </authorList>
    </citation>
    <scope>NUCLEOTIDE SEQUENCE [LARGE SCALE GENOMIC DNA]</scope>
    <source>
        <strain evidence="9">DSM 10124</strain>
    </source>
</reference>
<feature type="transmembrane region" description="Helical" evidence="7">
    <location>
        <begin position="344"/>
        <end position="368"/>
    </location>
</feature>
<keyword evidence="6" id="KW-0769">Symport</keyword>
<dbReference type="AlphaFoldDB" id="A0A1M5BVA3"/>
<sequence>MENKKRETFSSGLAVFFATLGSAVGLGNIWRFPYITGMNGGGGFLFIYILCILFVGIPIMISEFYIGRKTRANAVGAFRKLNKENFKFIGLMGVLSSFLIMFFYSGVAGWVYSYVFKSLIGKFNGVTPEQANEIFTSTISNYGMAYLWQVIVMVVVSTILIMGVKNGIEKVTKTLMPLLFILIIIMDIRALTLTDSFEGVKFLFKVDFSKVTQASILIALGLAFFKLSIGMGTMITYGSYFTEDNDMPQTAFKVAFSDLLVSLLAGLAIFPAVFSFKMEPAAGPGLLFMTIPLVFSKMPLGRVLLTLFFLLTSFAATTAMISLVEVPVAYLSEEMKIDRKKAVLLTAVIILVFGFLATASIAGGNAIAEIKAFGKNFFDLFDFVSSNILLPLGGLFITIFIGYFIDRDDIVNELSNGGKISNQAILTAFLILIRYISPLLVVIIFLNSLGVFK</sequence>
<keyword evidence="9" id="KW-1185">Reference proteome</keyword>
<dbReference type="CDD" id="cd10336">
    <property type="entry name" value="SLC6sbd_Tyt1-Like"/>
    <property type="match status" value="1"/>
</dbReference>
<name>A0A1M5BVA3_9CLOT</name>
<feature type="transmembrane region" description="Helical" evidence="7">
    <location>
        <begin position="145"/>
        <end position="163"/>
    </location>
</feature>
<evidence type="ECO:0000313" key="9">
    <source>
        <dbReference type="Proteomes" id="UP000184423"/>
    </source>
</evidence>
<evidence type="ECO:0000256" key="7">
    <source>
        <dbReference type="SAM" id="Phobius"/>
    </source>
</evidence>
<dbReference type="PROSITE" id="PS50267">
    <property type="entry name" value="NA_NEUROTRAN_SYMP_3"/>
    <property type="match status" value="1"/>
</dbReference>
<dbReference type="InterPro" id="IPR000175">
    <property type="entry name" value="Na/ntran_symport"/>
</dbReference>
<dbReference type="SUPFAM" id="SSF161070">
    <property type="entry name" value="SNF-like"/>
    <property type="match status" value="1"/>
</dbReference>